<gene>
    <name evidence="2" type="ORF">SAMN05421766_102144</name>
</gene>
<evidence type="ECO:0000259" key="1">
    <source>
        <dbReference type="Pfam" id="PF03724"/>
    </source>
</evidence>
<keyword evidence="3" id="KW-1185">Reference proteome</keyword>
<sequence>MKTSSLTSALALAAVVIVLSSCGVKNKKSPSKDFEDHHTPEIALDWQGRYYGLLPCADCEGIATELSLDNDLSYVLTRVWKKKGTAASDTLKGKFTWQGNHIKLEGMADHSGPTTFKVEENRLRQLDMDANAITGPLAAHYVLSKMGNQQIEDQRWQVVELKGKPVNGTPETHYLIFHSKEGRLEAKMNCNVLSKSYRITDQFKITIDQGISTMMACPDHLEAEFNKALDMADNIAVGNGTMTINKARMAPLVSLKLVE</sequence>
<proteinExistence type="predicted"/>
<dbReference type="EMBL" id="FTOB01000002">
    <property type="protein sequence ID" value="SIS47557.1"/>
    <property type="molecule type" value="Genomic_DNA"/>
</dbReference>
<dbReference type="RefSeq" id="WP_076453945.1">
    <property type="nucleotide sequence ID" value="NZ_FTOB01000002.1"/>
</dbReference>
<feature type="domain" description="DUF306" evidence="1">
    <location>
        <begin position="149"/>
        <end position="255"/>
    </location>
</feature>
<comment type="caution">
    <text evidence="2">The sequence shown here is derived from an EMBL/GenBank/DDBJ whole genome shotgun (WGS) entry which is preliminary data.</text>
</comment>
<dbReference type="InterPro" id="IPR007298">
    <property type="entry name" value="Cu-R_lipoprotein_NlpE"/>
</dbReference>
<dbReference type="Pfam" id="PF04170">
    <property type="entry name" value="NlpE"/>
    <property type="match status" value="1"/>
</dbReference>
<evidence type="ECO:0000313" key="3">
    <source>
        <dbReference type="Proteomes" id="UP000185728"/>
    </source>
</evidence>
<dbReference type="InterPro" id="IPR053147">
    <property type="entry name" value="Hsp_HslJ-like"/>
</dbReference>
<dbReference type="InterPro" id="IPR038670">
    <property type="entry name" value="HslJ-like_sf"/>
</dbReference>
<dbReference type="Proteomes" id="UP000185728">
    <property type="component" value="Unassembled WGS sequence"/>
</dbReference>
<dbReference type="PANTHER" id="PTHR35535">
    <property type="entry name" value="HEAT SHOCK PROTEIN HSLJ"/>
    <property type="match status" value="1"/>
</dbReference>
<evidence type="ECO:0000313" key="2">
    <source>
        <dbReference type="EMBL" id="SIS47557.1"/>
    </source>
</evidence>
<dbReference type="Gene3D" id="2.40.128.270">
    <property type="match status" value="1"/>
</dbReference>
<protein>
    <submittedName>
        <fullName evidence="2">Heat shock protein HslJ</fullName>
    </submittedName>
</protein>
<dbReference type="PROSITE" id="PS51257">
    <property type="entry name" value="PROKAR_LIPOPROTEIN"/>
    <property type="match status" value="1"/>
</dbReference>
<organism evidence="2 3">
    <name type="scientific">Zobellia uliginosa</name>
    <dbReference type="NCBI Taxonomy" id="143224"/>
    <lineage>
        <taxon>Bacteria</taxon>
        <taxon>Pseudomonadati</taxon>
        <taxon>Bacteroidota</taxon>
        <taxon>Flavobacteriia</taxon>
        <taxon>Flavobacteriales</taxon>
        <taxon>Flavobacteriaceae</taxon>
        <taxon>Zobellia</taxon>
    </lineage>
</organism>
<keyword evidence="2" id="KW-0346">Stress response</keyword>
<dbReference type="Pfam" id="PF03724">
    <property type="entry name" value="META"/>
    <property type="match status" value="1"/>
</dbReference>
<accession>A0ABY1KRA0</accession>
<dbReference type="PANTHER" id="PTHR35535:SF1">
    <property type="entry name" value="HEAT SHOCK PROTEIN HSLJ"/>
    <property type="match status" value="1"/>
</dbReference>
<name>A0ABY1KRA0_9FLAO</name>
<dbReference type="InterPro" id="IPR005184">
    <property type="entry name" value="DUF306_Meta_HslJ"/>
</dbReference>
<dbReference type="Gene3D" id="2.40.128.640">
    <property type="match status" value="1"/>
</dbReference>
<reference evidence="2 3" key="1">
    <citation type="submission" date="2017-01" db="EMBL/GenBank/DDBJ databases">
        <authorList>
            <person name="Varghese N."/>
            <person name="Submissions S."/>
        </authorList>
    </citation>
    <scope>NUCLEOTIDE SEQUENCE [LARGE SCALE GENOMIC DNA]</scope>
    <source>
        <strain evidence="2 3">DSM 2061</strain>
    </source>
</reference>